<gene>
    <name evidence="1" type="ORF">SAMN06893097_10922</name>
</gene>
<proteinExistence type="predicted"/>
<organism evidence="1 2">
    <name type="scientific">Geodermatophilus sabuli</name>
    <dbReference type="NCBI Taxonomy" id="1564158"/>
    <lineage>
        <taxon>Bacteria</taxon>
        <taxon>Bacillati</taxon>
        <taxon>Actinomycetota</taxon>
        <taxon>Actinomycetes</taxon>
        <taxon>Geodermatophilales</taxon>
        <taxon>Geodermatophilaceae</taxon>
        <taxon>Geodermatophilus</taxon>
    </lineage>
</organism>
<evidence type="ECO:0000313" key="1">
    <source>
        <dbReference type="EMBL" id="SNX97942.1"/>
    </source>
</evidence>
<accession>A0A285EFM4</accession>
<sequence length="291" mass="32857">MIRYDDTPPMPLELHTLAMELEQTRGYTFARQARALDLLERSGVDRWDVWDKLRALTAHDHWDDRRVQSPDLRLANALSRSRAVRGRTEPAGRILLVSYDLRRPELVPFGDTWLHEVIGDQALTFARGAVPVVDEHDGPQIGTVVAAELRPMDLDMWVELDEGERQDELLARAYFQDKPLGTSIQFRDDLRMLRYSPGQLVRQGVEVQHLAFCDDPVRVSTVRRASLPPPHPRSRNARALLGPHVEPESAVSAWPATAGRDGTVIRGTVTSDGRQTRLMGRVMCIDGRPVP</sequence>
<dbReference type="RefSeq" id="WP_097207902.1">
    <property type="nucleotide sequence ID" value="NZ_JACHXB010000001.1"/>
</dbReference>
<keyword evidence="2" id="KW-1185">Reference proteome</keyword>
<name>A0A285EFM4_9ACTN</name>
<dbReference type="EMBL" id="OBDO01000009">
    <property type="protein sequence ID" value="SNX97942.1"/>
    <property type="molecule type" value="Genomic_DNA"/>
</dbReference>
<dbReference type="AlphaFoldDB" id="A0A285EFM4"/>
<dbReference type="Proteomes" id="UP000219514">
    <property type="component" value="Unassembled WGS sequence"/>
</dbReference>
<protein>
    <submittedName>
        <fullName evidence="1">Uncharacterized protein</fullName>
    </submittedName>
</protein>
<reference evidence="1 2" key="1">
    <citation type="submission" date="2017-09" db="EMBL/GenBank/DDBJ databases">
        <authorList>
            <person name="Ehlers B."/>
            <person name="Leendertz F.H."/>
        </authorList>
    </citation>
    <scope>NUCLEOTIDE SEQUENCE [LARGE SCALE GENOMIC DNA]</scope>
    <source>
        <strain evidence="1 2">DSM 46844</strain>
    </source>
</reference>
<evidence type="ECO:0000313" key="2">
    <source>
        <dbReference type="Proteomes" id="UP000219514"/>
    </source>
</evidence>